<evidence type="ECO:0000313" key="3">
    <source>
        <dbReference type="EMBL" id="KLU02085.1"/>
    </source>
</evidence>
<dbReference type="InterPro" id="IPR002035">
    <property type="entry name" value="VWF_A"/>
</dbReference>
<dbReference type="Pfam" id="PF00092">
    <property type="entry name" value="VWA"/>
    <property type="match status" value="1"/>
</dbReference>
<sequence length="345" mass="37903">MLTFASTWCFLLLPLPWLVRLILPPKQQHQVSVLVPFGDRLQQVLGGTSSANTRPQSGSRRVLAIAIWVAVLTAVARPQWLEPPITKEIPTRDLLLLVDLSGSMSQEDFQNDAGKEVSRLDAVKEVLDGFLAKRKGDRVGLVVFGDAAYLQAPFTTDLQLSQELLGECEVGMAGPRTALGDAIGLGVNLFDENAERAKTIIALTDGNDTKSKVPPVEAARVAAQRDIKIYTVAIGDPTTVGEAKLDEQSLKDVASEAGGKYFFAADREHLAGIYNELDKIETKIIETISHRPRTDIYYWPLLVALLLSMFAKAIATWRGRRHTTPVEQDQRIHVNPITGEMEVVA</sequence>
<dbReference type="STRING" id="595434.RISK_005911"/>
<proteinExistence type="predicted"/>
<feature type="transmembrane region" description="Helical" evidence="1">
    <location>
        <begin position="296"/>
        <end position="315"/>
    </location>
</feature>
<dbReference type="OrthoDB" id="6206554at2"/>
<dbReference type="RefSeq" id="WP_047816854.1">
    <property type="nucleotide sequence ID" value="NZ_LECT01000046.1"/>
</dbReference>
<organism evidence="3 4">
    <name type="scientific">Rhodopirellula islandica</name>
    <dbReference type="NCBI Taxonomy" id="595434"/>
    <lineage>
        <taxon>Bacteria</taxon>
        <taxon>Pseudomonadati</taxon>
        <taxon>Planctomycetota</taxon>
        <taxon>Planctomycetia</taxon>
        <taxon>Pirellulales</taxon>
        <taxon>Pirellulaceae</taxon>
        <taxon>Rhodopirellula</taxon>
    </lineage>
</organism>
<comment type="caution">
    <text evidence="3">The sequence shown here is derived from an EMBL/GenBank/DDBJ whole genome shotgun (WGS) entry which is preliminary data.</text>
</comment>
<protein>
    <submittedName>
        <fullName evidence="3">BatB</fullName>
    </submittedName>
</protein>
<keyword evidence="4" id="KW-1185">Reference proteome</keyword>
<dbReference type="PANTHER" id="PTHR22550">
    <property type="entry name" value="SPORE GERMINATION PROTEIN"/>
    <property type="match status" value="1"/>
</dbReference>
<reference evidence="3" key="1">
    <citation type="submission" date="2015-05" db="EMBL/GenBank/DDBJ databases">
        <title>Permanent draft genome of Rhodopirellula islandicus K833.</title>
        <authorList>
            <person name="Kizina J."/>
            <person name="Richter M."/>
            <person name="Glockner F.O."/>
            <person name="Harder J."/>
        </authorList>
    </citation>
    <scope>NUCLEOTIDE SEQUENCE [LARGE SCALE GENOMIC DNA]</scope>
    <source>
        <strain evidence="3">K833</strain>
    </source>
</reference>
<dbReference type="Proteomes" id="UP000036367">
    <property type="component" value="Unassembled WGS sequence"/>
</dbReference>
<dbReference type="EMBL" id="LECT01000046">
    <property type="protein sequence ID" value="KLU02085.1"/>
    <property type="molecule type" value="Genomic_DNA"/>
</dbReference>
<dbReference type="PATRIC" id="fig|595434.4.peg.5612"/>
<dbReference type="Gene3D" id="3.40.50.410">
    <property type="entry name" value="von Willebrand factor, type A domain"/>
    <property type="match status" value="1"/>
</dbReference>
<evidence type="ECO:0000259" key="2">
    <source>
        <dbReference type="PROSITE" id="PS50234"/>
    </source>
</evidence>
<evidence type="ECO:0000256" key="1">
    <source>
        <dbReference type="SAM" id="Phobius"/>
    </source>
</evidence>
<dbReference type="SUPFAM" id="SSF53300">
    <property type="entry name" value="vWA-like"/>
    <property type="match status" value="1"/>
</dbReference>
<feature type="domain" description="VWFA" evidence="2">
    <location>
        <begin position="93"/>
        <end position="277"/>
    </location>
</feature>
<dbReference type="PROSITE" id="PS50234">
    <property type="entry name" value="VWFA"/>
    <property type="match status" value="1"/>
</dbReference>
<dbReference type="InterPro" id="IPR050768">
    <property type="entry name" value="UPF0353/GerABKA_families"/>
</dbReference>
<keyword evidence="1" id="KW-0812">Transmembrane</keyword>
<keyword evidence="1" id="KW-1133">Transmembrane helix</keyword>
<dbReference type="PANTHER" id="PTHR22550:SF18">
    <property type="entry name" value="VWFA DOMAIN-CONTAINING PROTEIN"/>
    <property type="match status" value="1"/>
</dbReference>
<keyword evidence="1" id="KW-0472">Membrane</keyword>
<evidence type="ECO:0000313" key="4">
    <source>
        <dbReference type="Proteomes" id="UP000036367"/>
    </source>
</evidence>
<dbReference type="AlphaFoldDB" id="A0A0J1B5I5"/>
<dbReference type="SMART" id="SM00327">
    <property type="entry name" value="VWA"/>
    <property type="match status" value="1"/>
</dbReference>
<dbReference type="InterPro" id="IPR036465">
    <property type="entry name" value="vWFA_dom_sf"/>
</dbReference>
<gene>
    <name evidence="3" type="ORF">RISK_005911</name>
</gene>
<accession>A0A0J1B5I5</accession>
<name>A0A0J1B5I5_RHOIS</name>